<comment type="caution">
    <text evidence="2">The sequence shown here is derived from an EMBL/GenBank/DDBJ whole genome shotgun (WGS) entry which is preliminary data.</text>
</comment>
<feature type="compositionally biased region" description="Low complexity" evidence="1">
    <location>
        <begin position="18"/>
        <end position="40"/>
    </location>
</feature>
<dbReference type="AlphaFoldDB" id="A0A922MN14"/>
<sequence>MKDKKRLEVTLSVRGDGSLSRNNVRSSTRSNRSNASNNSSTLPVSEIFATDRFSAPYNRSFDILDKYRRQPNQYGYPAQSLQALNHYQQSENNGYAVRDRNNPFIDYTDSSKPYYHQSQQLPNANQYQYQPVYNDPSIRLHGTLPRSVSRVDQTRSNPLSSDDSFRSTLPRSVSRLDQPTDNRVYNNEPIQMQGSLPRSISRNETQRNNFYNEDSNRVHGSLPRSARFDDQRGNQMYDPSGQLYSTVPRSVSRQDQQRGTPIYPNTHNSLPAKYGPRRVRISELGPIVHGYGELQ</sequence>
<gene>
    <name evidence="2" type="ORF">HF086_002109</name>
</gene>
<evidence type="ECO:0000313" key="3">
    <source>
        <dbReference type="Proteomes" id="UP000814243"/>
    </source>
</evidence>
<evidence type="ECO:0000313" key="2">
    <source>
        <dbReference type="EMBL" id="KAH9639420.1"/>
    </source>
</evidence>
<feature type="region of interest" description="Disordered" evidence="1">
    <location>
        <begin position="1"/>
        <end position="41"/>
    </location>
</feature>
<feature type="region of interest" description="Disordered" evidence="1">
    <location>
        <begin position="145"/>
        <end position="273"/>
    </location>
</feature>
<dbReference type="EMBL" id="JACEFF010000343">
    <property type="protein sequence ID" value="KAH9639420.1"/>
    <property type="molecule type" value="Genomic_DNA"/>
</dbReference>
<name>A0A922MN14_SPOEX</name>
<feature type="compositionally biased region" description="Polar residues" evidence="1">
    <location>
        <begin position="150"/>
        <end position="213"/>
    </location>
</feature>
<organism evidence="2 3">
    <name type="scientific">Spodoptera exigua</name>
    <name type="common">Beet armyworm</name>
    <name type="synonym">Noctua fulgens</name>
    <dbReference type="NCBI Taxonomy" id="7107"/>
    <lineage>
        <taxon>Eukaryota</taxon>
        <taxon>Metazoa</taxon>
        <taxon>Ecdysozoa</taxon>
        <taxon>Arthropoda</taxon>
        <taxon>Hexapoda</taxon>
        <taxon>Insecta</taxon>
        <taxon>Pterygota</taxon>
        <taxon>Neoptera</taxon>
        <taxon>Endopterygota</taxon>
        <taxon>Lepidoptera</taxon>
        <taxon>Glossata</taxon>
        <taxon>Ditrysia</taxon>
        <taxon>Noctuoidea</taxon>
        <taxon>Noctuidae</taxon>
        <taxon>Amphipyrinae</taxon>
        <taxon>Spodoptera</taxon>
    </lineage>
</organism>
<dbReference type="Proteomes" id="UP000814243">
    <property type="component" value="Unassembled WGS sequence"/>
</dbReference>
<reference evidence="2" key="1">
    <citation type="journal article" date="2021" name="G3 (Bethesda)">
        <title>Genome and transcriptome analysis of the beet armyworm Spodoptera exigua reveals targets for pest control. .</title>
        <authorList>
            <person name="Simon S."/>
            <person name="Breeschoten T."/>
            <person name="Jansen H.J."/>
            <person name="Dirks R.P."/>
            <person name="Schranz M.E."/>
            <person name="Ros V.I.D."/>
        </authorList>
    </citation>
    <scope>NUCLEOTIDE SEQUENCE</scope>
    <source>
        <strain evidence="2">TB_SE_WUR_2020</strain>
    </source>
</reference>
<feature type="compositionally biased region" description="Polar residues" evidence="1">
    <location>
        <begin position="242"/>
        <end position="269"/>
    </location>
</feature>
<evidence type="ECO:0000256" key="1">
    <source>
        <dbReference type="SAM" id="MobiDB-lite"/>
    </source>
</evidence>
<proteinExistence type="predicted"/>
<feature type="region of interest" description="Disordered" evidence="1">
    <location>
        <begin position="96"/>
        <end position="116"/>
    </location>
</feature>
<accession>A0A922MN14</accession>
<protein>
    <submittedName>
        <fullName evidence="2">Uncharacterized protein</fullName>
    </submittedName>
</protein>